<evidence type="ECO:0000313" key="10">
    <source>
        <dbReference type="EnsemblProtists" id="PYU1_T000655"/>
    </source>
</evidence>
<keyword evidence="3 8" id="KW-0808">Transferase</keyword>
<reference evidence="11" key="1">
    <citation type="journal article" date="2010" name="Genome Biol.">
        <title>Genome sequence of the necrotrophic plant pathogen Pythium ultimum reveals original pathogenicity mechanisms and effector repertoire.</title>
        <authorList>
            <person name="Levesque C.A."/>
            <person name="Brouwer H."/>
            <person name="Cano L."/>
            <person name="Hamilton J.P."/>
            <person name="Holt C."/>
            <person name="Huitema E."/>
            <person name="Raffaele S."/>
            <person name="Robideau G.P."/>
            <person name="Thines M."/>
            <person name="Win J."/>
            <person name="Zerillo M.M."/>
            <person name="Beakes G.W."/>
            <person name="Boore J.L."/>
            <person name="Busam D."/>
            <person name="Dumas B."/>
            <person name="Ferriera S."/>
            <person name="Fuerstenberg S.I."/>
            <person name="Gachon C.M."/>
            <person name="Gaulin E."/>
            <person name="Govers F."/>
            <person name="Grenville-Briggs L."/>
            <person name="Horner N."/>
            <person name="Hostetler J."/>
            <person name="Jiang R.H."/>
            <person name="Johnson J."/>
            <person name="Krajaejun T."/>
            <person name="Lin H."/>
            <person name="Meijer H.J."/>
            <person name="Moore B."/>
            <person name="Morris P."/>
            <person name="Phuntmart V."/>
            <person name="Puiu D."/>
            <person name="Shetty J."/>
            <person name="Stajich J.E."/>
            <person name="Tripathy S."/>
            <person name="Wawra S."/>
            <person name="van West P."/>
            <person name="Whitty B.R."/>
            <person name="Coutinho P.M."/>
            <person name="Henrissat B."/>
            <person name="Martin F."/>
            <person name="Thomas P.D."/>
            <person name="Tyler B.M."/>
            <person name="De Vries R.P."/>
            <person name="Kamoun S."/>
            <person name="Yandell M."/>
            <person name="Tisserat N."/>
            <person name="Buell C.R."/>
        </authorList>
    </citation>
    <scope>NUCLEOTIDE SEQUENCE</scope>
    <source>
        <strain evidence="11">DAOM:BR144</strain>
    </source>
</reference>
<reference evidence="11" key="2">
    <citation type="submission" date="2010-04" db="EMBL/GenBank/DDBJ databases">
        <authorList>
            <person name="Buell R."/>
            <person name="Hamilton J."/>
            <person name="Hostetler J."/>
        </authorList>
    </citation>
    <scope>NUCLEOTIDE SEQUENCE [LARGE SCALE GENOMIC DNA]</scope>
    <source>
        <strain evidence="11">DAOM:BR144</strain>
    </source>
</reference>
<dbReference type="OMA" id="VKRCQCP"/>
<evidence type="ECO:0000256" key="6">
    <source>
        <dbReference type="ARBA" id="ARBA00022833"/>
    </source>
</evidence>
<dbReference type="InterPro" id="IPR008930">
    <property type="entry name" value="Terpenoid_cyclase/PrenylTrfase"/>
</dbReference>
<dbReference type="eggNOG" id="KOG0366">
    <property type="taxonomic scope" value="Eukaryota"/>
</dbReference>
<dbReference type="InterPro" id="IPR026873">
    <property type="entry name" value="Ptb1"/>
</dbReference>
<comment type="similarity">
    <text evidence="1 8">Belongs to the protein prenyltransferase subunit beta family.</text>
</comment>
<dbReference type="EMBL" id="GL376620">
    <property type="status" value="NOT_ANNOTATED_CDS"/>
    <property type="molecule type" value="Genomic_DNA"/>
</dbReference>
<evidence type="ECO:0000256" key="2">
    <source>
        <dbReference type="ARBA" id="ARBA00022602"/>
    </source>
</evidence>
<dbReference type="EC" id="2.5.1.60" evidence="8"/>
<dbReference type="SUPFAM" id="SSF48239">
    <property type="entry name" value="Terpenoid cyclases/Protein prenyltransferases"/>
    <property type="match status" value="1"/>
</dbReference>
<organism evidence="10 11">
    <name type="scientific">Globisporangium ultimum (strain ATCC 200006 / CBS 805.95 / DAOM BR144)</name>
    <name type="common">Pythium ultimum</name>
    <dbReference type="NCBI Taxonomy" id="431595"/>
    <lineage>
        <taxon>Eukaryota</taxon>
        <taxon>Sar</taxon>
        <taxon>Stramenopiles</taxon>
        <taxon>Oomycota</taxon>
        <taxon>Peronosporomycetes</taxon>
        <taxon>Pythiales</taxon>
        <taxon>Pythiaceae</taxon>
        <taxon>Globisporangium</taxon>
    </lineage>
</organism>
<evidence type="ECO:0000256" key="8">
    <source>
        <dbReference type="RuleBase" id="RU365076"/>
    </source>
</evidence>
<dbReference type="STRING" id="431595.K3W6R4"/>
<keyword evidence="11" id="KW-1185">Reference proteome</keyword>
<evidence type="ECO:0000256" key="1">
    <source>
        <dbReference type="ARBA" id="ARBA00010497"/>
    </source>
</evidence>
<keyword evidence="5" id="KW-0677">Repeat</keyword>
<dbReference type="Gene3D" id="1.50.10.20">
    <property type="match status" value="1"/>
</dbReference>
<evidence type="ECO:0000256" key="7">
    <source>
        <dbReference type="ARBA" id="ARBA00047658"/>
    </source>
</evidence>
<dbReference type="InParanoid" id="K3W6R4"/>
<protein>
    <recommendedName>
        <fullName evidence="8">Geranylgeranyl transferase type-2 subunit beta</fullName>
        <ecNumber evidence="8">2.5.1.60</ecNumber>
    </recommendedName>
</protein>
<dbReference type="FunCoup" id="K3W6R4">
    <property type="interactions" value="95"/>
</dbReference>
<comment type="catalytic activity">
    <reaction evidence="7 8">
        <text>geranylgeranyl diphosphate + L-cysteinyl-[protein] = S-geranylgeranyl-L-cysteinyl-[protein] + diphosphate</text>
        <dbReference type="Rhea" id="RHEA:21240"/>
        <dbReference type="Rhea" id="RHEA-COMP:10131"/>
        <dbReference type="Rhea" id="RHEA-COMP:11537"/>
        <dbReference type="ChEBI" id="CHEBI:29950"/>
        <dbReference type="ChEBI" id="CHEBI:33019"/>
        <dbReference type="ChEBI" id="CHEBI:57533"/>
        <dbReference type="ChEBI" id="CHEBI:86021"/>
        <dbReference type="EC" id="2.5.1.60"/>
    </reaction>
</comment>
<feature type="domain" description="Prenyltransferase alpha-alpha toroid" evidence="9">
    <location>
        <begin position="16"/>
        <end position="186"/>
    </location>
</feature>
<evidence type="ECO:0000313" key="11">
    <source>
        <dbReference type="Proteomes" id="UP000019132"/>
    </source>
</evidence>
<dbReference type="InterPro" id="IPR001330">
    <property type="entry name" value="Prenyltrans"/>
</dbReference>
<dbReference type="Proteomes" id="UP000019132">
    <property type="component" value="Unassembled WGS sequence"/>
</dbReference>
<keyword evidence="2 8" id="KW-0637">Prenyltransferase</keyword>
<dbReference type="AlphaFoldDB" id="K3W6R4"/>
<evidence type="ECO:0000256" key="3">
    <source>
        <dbReference type="ARBA" id="ARBA00022679"/>
    </source>
</evidence>
<evidence type="ECO:0000256" key="5">
    <source>
        <dbReference type="ARBA" id="ARBA00022737"/>
    </source>
</evidence>
<dbReference type="InterPro" id="IPR045089">
    <property type="entry name" value="PGGT1B-like"/>
</dbReference>
<name>K3W6R4_GLOUD</name>
<dbReference type="GO" id="GO:0046872">
    <property type="term" value="F:metal ion binding"/>
    <property type="evidence" value="ECO:0007669"/>
    <property type="project" value="UniProtKB-KW"/>
</dbReference>
<comment type="cofactor">
    <cofactor evidence="8">
        <name>Zn(2+)</name>
        <dbReference type="ChEBI" id="CHEBI:29105"/>
    </cofactor>
    <text evidence="8">Binds 1 zinc ion per subunit.</text>
</comment>
<dbReference type="Pfam" id="PF00432">
    <property type="entry name" value="Prenyltrans"/>
    <property type="match status" value="1"/>
</dbReference>
<dbReference type="GO" id="GO:0005968">
    <property type="term" value="C:Rab-protein geranylgeranyltransferase complex"/>
    <property type="evidence" value="ECO:0007669"/>
    <property type="project" value="UniProtKB-UniRule"/>
</dbReference>
<keyword evidence="6 8" id="KW-0862">Zinc</keyword>
<proteinExistence type="inferred from homology"/>
<dbReference type="CDD" id="cd02894">
    <property type="entry name" value="GGTase-II"/>
    <property type="match status" value="1"/>
</dbReference>
<comment type="function">
    <text evidence="8">Catalyzes the transfer of a geranylgeranyl moiety from geranylgeranyl diphosphate to both cysteines of proteins with the C-terminal sequence -XXCC, -XCXC and -CCXX.</text>
</comment>
<dbReference type="EnsemblProtists" id="PYU1_T000655">
    <property type="protein sequence ID" value="PYU1_T000655"/>
    <property type="gene ID" value="PYU1_G000655"/>
</dbReference>
<dbReference type="HOGENOM" id="CLU_028946_3_0_1"/>
<sequence length="320" mass="35767">MGDITAQETSVKARAFDVELHVKYLIGLKNKKEDFESCMIEHMRLSGIYWGVGAMAILGREEEMNPEEMVTWILECEHPDGGFAGNVGHDRHLLYTLHALLILSMLDALDRIQKEKAAAYIASLQQEDGSFGGDEWAEIDTKFTYCALSGLSILGKLDLVDVPKAMAYIDTCRNFDGGYGNIPDDELLGWWLCERQCDSGGLNGRPEKQADVCYSWWNIASLIILGKLDWISKEKLIQYILECQDLEDGGLADRPGNVADVFHTFFGICGLSMLGYFDREKAAHPEYAPIRHVHPVYAVPVDTAEKLQLAAEIIAPKKFA</sequence>
<keyword evidence="4 8" id="KW-0479">Metal-binding</keyword>
<reference evidence="10" key="3">
    <citation type="submission" date="2015-02" db="UniProtKB">
        <authorList>
            <consortium name="EnsemblProtists"/>
        </authorList>
    </citation>
    <scope>IDENTIFICATION</scope>
    <source>
        <strain evidence="10">DAOM BR144</strain>
    </source>
</reference>
<dbReference type="PANTHER" id="PTHR11774:SF11">
    <property type="entry name" value="GERANYLGERANYL TRANSFERASE TYPE-2 SUBUNIT BETA"/>
    <property type="match status" value="1"/>
</dbReference>
<evidence type="ECO:0000256" key="4">
    <source>
        <dbReference type="ARBA" id="ARBA00022723"/>
    </source>
</evidence>
<dbReference type="VEuPathDB" id="FungiDB:PYU1_G000655"/>
<dbReference type="GO" id="GO:0004663">
    <property type="term" value="F:Rab geranylgeranyltransferase activity"/>
    <property type="evidence" value="ECO:0007669"/>
    <property type="project" value="UniProtKB-UniRule"/>
</dbReference>
<dbReference type="PANTHER" id="PTHR11774">
    <property type="entry name" value="GERANYLGERANYL TRANSFERASE TYPE BETA SUBUNIT"/>
    <property type="match status" value="1"/>
</dbReference>
<evidence type="ECO:0000259" key="9">
    <source>
        <dbReference type="Pfam" id="PF00432"/>
    </source>
</evidence>
<accession>K3W6R4</accession>